<name>A0ACB9GA81_CICIN</name>
<dbReference type="Proteomes" id="UP001055811">
    <property type="component" value="Linkage Group LG02"/>
</dbReference>
<keyword evidence="2" id="KW-1185">Reference proteome</keyword>
<reference evidence="1 2" key="2">
    <citation type="journal article" date="2022" name="Mol. Ecol. Resour.">
        <title>The genomes of chicory, endive, great burdock and yacon provide insights into Asteraceae paleo-polyploidization history and plant inulin production.</title>
        <authorList>
            <person name="Fan W."/>
            <person name="Wang S."/>
            <person name="Wang H."/>
            <person name="Wang A."/>
            <person name="Jiang F."/>
            <person name="Liu H."/>
            <person name="Zhao H."/>
            <person name="Xu D."/>
            <person name="Zhang Y."/>
        </authorList>
    </citation>
    <scope>NUCLEOTIDE SEQUENCE [LARGE SCALE GENOMIC DNA]</scope>
    <source>
        <strain evidence="2">cv. Punajuju</strain>
        <tissue evidence="1">Leaves</tissue>
    </source>
</reference>
<organism evidence="1 2">
    <name type="scientific">Cichorium intybus</name>
    <name type="common">Chicory</name>
    <dbReference type="NCBI Taxonomy" id="13427"/>
    <lineage>
        <taxon>Eukaryota</taxon>
        <taxon>Viridiplantae</taxon>
        <taxon>Streptophyta</taxon>
        <taxon>Embryophyta</taxon>
        <taxon>Tracheophyta</taxon>
        <taxon>Spermatophyta</taxon>
        <taxon>Magnoliopsida</taxon>
        <taxon>eudicotyledons</taxon>
        <taxon>Gunneridae</taxon>
        <taxon>Pentapetalae</taxon>
        <taxon>asterids</taxon>
        <taxon>campanulids</taxon>
        <taxon>Asterales</taxon>
        <taxon>Asteraceae</taxon>
        <taxon>Cichorioideae</taxon>
        <taxon>Cichorieae</taxon>
        <taxon>Cichoriinae</taxon>
        <taxon>Cichorium</taxon>
    </lineage>
</organism>
<sequence length="720" mass="81167">MEIEKENREDEELKENPVEKKTQPKENKDGQEEKQPTIAGIKQRKKDKKGKTKQEASKSTGPSMNQPLWDDLKNAPDDTRILREICEKNEKSNTPTPDTVRLTIKASEALLGTLPKKEKDPGSPLITATVGDVVIRNTLLDLGASVNVLSGYLYDKYKNEELEPAKTVLQLADQSTRVSRGKLTNVIVKVGDFFYPVDFLVMEYESQEDAPALILGRPFWATAGAIIDCKTGDLDIFFGSRKRRLNMLGSPISLPQGYDNKNLDSSLLMKPGVRDKRTIWTRPGEGGKEEVLKDTKEHPLSTIDKEQLLDMMEMLEARHQQYEKDAREREAKVFQLMEAQQQWISGEFKKNRSRNSIIGPRQVWGCFEESLIFDDRTAGRQIARSGIVNQPDAQGLIWEHARRGSFISAPRELIGRIPSILRLDHDFGPGIENSCSPRCALMSFRLEHPFLQFPAELDSSVEYISRRDALISRWVLEATIIDRDILRDAGLWGEIEPFLHHTWVDGEARFTCRGWDRLMATEEDTEGGEKVSGEDMTYIWVLLDPSRFLHLPFALAVSLSTRATGASASSPLTRGHYITRLARSYRILTAATMASLTALPPVRTTARALENTGLIEKQRPGQYVRVATEAAQDPQPAYAQPGRRRRRPAAPADPAPPQPQQEEATELRRLQDRVARMEDQLEWIGEVLLELATQEGQRPRPFPARAHDHEAGSSRPPGGD</sequence>
<gene>
    <name evidence="1" type="ORF">L2E82_09775</name>
</gene>
<accession>A0ACB9GA81</accession>
<protein>
    <submittedName>
        <fullName evidence="1">Uncharacterized protein</fullName>
    </submittedName>
</protein>
<evidence type="ECO:0000313" key="1">
    <source>
        <dbReference type="EMBL" id="KAI3779986.1"/>
    </source>
</evidence>
<evidence type="ECO:0000313" key="2">
    <source>
        <dbReference type="Proteomes" id="UP001055811"/>
    </source>
</evidence>
<reference evidence="2" key="1">
    <citation type="journal article" date="2022" name="Mol. Ecol. Resour.">
        <title>The genomes of chicory, endive, great burdock and yacon provide insights into Asteraceae palaeo-polyploidization history and plant inulin production.</title>
        <authorList>
            <person name="Fan W."/>
            <person name="Wang S."/>
            <person name="Wang H."/>
            <person name="Wang A."/>
            <person name="Jiang F."/>
            <person name="Liu H."/>
            <person name="Zhao H."/>
            <person name="Xu D."/>
            <person name="Zhang Y."/>
        </authorList>
    </citation>
    <scope>NUCLEOTIDE SEQUENCE [LARGE SCALE GENOMIC DNA]</scope>
    <source>
        <strain evidence="2">cv. Punajuju</strain>
    </source>
</reference>
<dbReference type="EMBL" id="CM042010">
    <property type="protein sequence ID" value="KAI3779986.1"/>
    <property type="molecule type" value="Genomic_DNA"/>
</dbReference>
<proteinExistence type="predicted"/>
<comment type="caution">
    <text evidence="1">The sequence shown here is derived from an EMBL/GenBank/DDBJ whole genome shotgun (WGS) entry which is preliminary data.</text>
</comment>